<evidence type="ECO:0000256" key="4">
    <source>
        <dbReference type="ARBA" id="ARBA00022741"/>
    </source>
</evidence>
<evidence type="ECO:0000256" key="9">
    <source>
        <dbReference type="SAM" id="MobiDB-lite"/>
    </source>
</evidence>
<keyword evidence="3" id="KW-0808">Transferase</keyword>
<evidence type="ECO:0000259" key="10">
    <source>
        <dbReference type="PROSITE" id="PS50011"/>
    </source>
</evidence>
<dbReference type="PROSITE" id="PS00108">
    <property type="entry name" value="PROTEIN_KINASE_ST"/>
    <property type="match status" value="1"/>
</dbReference>
<sequence length="695" mass="78129">MADPVAGVEKIVKLGLAIKQAVDTVRHNEEECREIRKRVLRCSAILSQLQQTGMMNDSPAMSGALEDLEESLQHALELVTACQERSTIVRRLIKAGNLSKQLHRVKDDILNKVMLASFAVNTQATIVLHTIQGGGGGHPPPRQPEHRLLSGPTQGFSPRHPVSFADDFPHPACELHPHGSSTRCQTVLPSAPPASTSLSQLMAVLWPGPPWLQLERTALPALRSPIVSTTTKLLLVWPPTMATSPAATQRQHPFKWATTCCWQCALGHLATASCWVSWECFGCQQALVAWHVPGYYLHQHWTAPISFNCILHAPQWAFQHVPELNDVENSVIAGIEVPMVPSLVAIREFRWSELKVATNSFSDGNIIALGGSFIIYKGVLKGGNIIAVKRCYSGYYAKWPHKNYDLLLAVSKLQHENIVKFVGYCYQGRPRETEFLWVEEYMANGSLQDIIHDSRLHWSSLFQIIHGIAKGLHYLHEQRLVHMDVKPHNIILDSDMNPKITDFELSIVLPDNDITLVDSIMGTVGYIDPECMVEGIVSTKNDVYAFGITLLETVSSMCRSKPPRQDWEAWKAELLKEDFDPALFEASDLKQIRRCMQIGLLCADLRGRRRPNMDQVLEMLNGNKKLPNIKKPACSRDDWLVVNLSTRLFHVKHSVKKWMRSFRGQSAEVSENVLQINELQFAGTRAGRRICRRHP</sequence>
<keyword evidence="2" id="KW-0723">Serine/threonine-protein kinase</keyword>
<dbReference type="Gene3D" id="1.10.510.10">
    <property type="entry name" value="Transferase(Phosphotransferase) domain 1"/>
    <property type="match status" value="1"/>
</dbReference>
<dbReference type="InterPro" id="IPR008271">
    <property type="entry name" value="Ser/Thr_kinase_AS"/>
</dbReference>
<dbReference type="Gramene" id="TKW02327">
    <property type="protein sequence ID" value="TKW02327"/>
    <property type="gene ID" value="SEVIR_8G237000v2"/>
</dbReference>
<proteinExistence type="predicted"/>
<dbReference type="InterPro" id="IPR000719">
    <property type="entry name" value="Prot_kinase_dom"/>
</dbReference>
<evidence type="ECO:0000313" key="12">
    <source>
        <dbReference type="Proteomes" id="UP000298652"/>
    </source>
</evidence>
<dbReference type="Gene3D" id="1.20.930.20">
    <property type="entry name" value="Adaptor protein Cbl, N-terminal domain"/>
    <property type="match status" value="1"/>
</dbReference>
<keyword evidence="4" id="KW-0547">Nucleotide-binding</keyword>
<dbReference type="AlphaFoldDB" id="A0A4U6TX23"/>
<evidence type="ECO:0000256" key="2">
    <source>
        <dbReference type="ARBA" id="ARBA00022527"/>
    </source>
</evidence>
<dbReference type="OMA" id="REFRWSE"/>
<reference evidence="11" key="1">
    <citation type="submission" date="2019-03" db="EMBL/GenBank/DDBJ databases">
        <title>WGS assembly of Setaria viridis.</title>
        <authorList>
            <person name="Huang P."/>
            <person name="Jenkins J."/>
            <person name="Grimwood J."/>
            <person name="Barry K."/>
            <person name="Healey A."/>
            <person name="Mamidi S."/>
            <person name="Sreedasyam A."/>
            <person name="Shu S."/>
            <person name="Feldman M."/>
            <person name="Wu J."/>
            <person name="Yu Y."/>
            <person name="Chen C."/>
            <person name="Johnson J."/>
            <person name="Rokhsar D."/>
            <person name="Baxter I."/>
            <person name="Schmutz J."/>
            <person name="Brutnell T."/>
            <person name="Kellogg E."/>
        </authorList>
    </citation>
    <scope>NUCLEOTIDE SEQUENCE [LARGE SCALE GENOMIC DNA]</scope>
</reference>
<dbReference type="GO" id="GO:0007166">
    <property type="term" value="P:cell surface receptor signaling pathway"/>
    <property type="evidence" value="ECO:0007669"/>
    <property type="project" value="InterPro"/>
</dbReference>
<evidence type="ECO:0000256" key="1">
    <source>
        <dbReference type="ARBA" id="ARBA00012513"/>
    </source>
</evidence>
<dbReference type="InterPro" id="IPR036537">
    <property type="entry name" value="Adaptor_Cbl_N_dom_sf"/>
</dbReference>
<dbReference type="InterPro" id="IPR001245">
    <property type="entry name" value="Ser-Thr/Tyr_kinase_cat_dom"/>
</dbReference>
<feature type="region of interest" description="Disordered" evidence="9">
    <location>
        <begin position="133"/>
        <end position="162"/>
    </location>
</feature>
<organism evidence="11 12">
    <name type="scientific">Setaria viridis</name>
    <name type="common">Green bristlegrass</name>
    <name type="synonym">Setaria italica subsp. viridis</name>
    <dbReference type="NCBI Taxonomy" id="4556"/>
    <lineage>
        <taxon>Eukaryota</taxon>
        <taxon>Viridiplantae</taxon>
        <taxon>Streptophyta</taxon>
        <taxon>Embryophyta</taxon>
        <taxon>Tracheophyta</taxon>
        <taxon>Spermatophyta</taxon>
        <taxon>Magnoliopsida</taxon>
        <taxon>Liliopsida</taxon>
        <taxon>Poales</taxon>
        <taxon>Poaceae</taxon>
        <taxon>PACMAD clade</taxon>
        <taxon>Panicoideae</taxon>
        <taxon>Panicodae</taxon>
        <taxon>Paniceae</taxon>
        <taxon>Cenchrinae</taxon>
        <taxon>Setaria</taxon>
    </lineage>
</organism>
<dbReference type="SUPFAM" id="SSF56112">
    <property type="entry name" value="Protein kinase-like (PK-like)"/>
    <property type="match status" value="1"/>
</dbReference>
<evidence type="ECO:0000256" key="5">
    <source>
        <dbReference type="ARBA" id="ARBA00022777"/>
    </source>
</evidence>
<evidence type="ECO:0000256" key="6">
    <source>
        <dbReference type="ARBA" id="ARBA00022840"/>
    </source>
</evidence>
<dbReference type="Gene3D" id="3.30.200.20">
    <property type="entry name" value="Phosphorylase Kinase, domain 1"/>
    <property type="match status" value="1"/>
</dbReference>
<dbReference type="PANTHER" id="PTHR27006:SF601">
    <property type="entry name" value="PROTEIN KINASE DOMAIN-CONTAINING PROTEIN"/>
    <property type="match status" value="1"/>
</dbReference>
<evidence type="ECO:0000256" key="3">
    <source>
        <dbReference type="ARBA" id="ARBA00022679"/>
    </source>
</evidence>
<evidence type="ECO:0000256" key="8">
    <source>
        <dbReference type="ARBA" id="ARBA00048679"/>
    </source>
</evidence>
<evidence type="ECO:0000256" key="7">
    <source>
        <dbReference type="ARBA" id="ARBA00047899"/>
    </source>
</evidence>
<evidence type="ECO:0000313" key="11">
    <source>
        <dbReference type="EMBL" id="TKW02327.1"/>
    </source>
</evidence>
<dbReference type="Proteomes" id="UP000298652">
    <property type="component" value="Chromosome 8"/>
</dbReference>
<dbReference type="GO" id="GO:0004674">
    <property type="term" value="F:protein serine/threonine kinase activity"/>
    <property type="evidence" value="ECO:0007669"/>
    <property type="project" value="UniProtKB-KW"/>
</dbReference>
<dbReference type="PROSITE" id="PS50011">
    <property type="entry name" value="PROTEIN_KINASE_DOM"/>
    <property type="match status" value="1"/>
</dbReference>
<dbReference type="PANTHER" id="PTHR27006">
    <property type="entry name" value="PROMASTIGOTE SURFACE ANTIGEN PROTEIN PSA"/>
    <property type="match status" value="1"/>
</dbReference>
<keyword evidence="12" id="KW-1185">Reference proteome</keyword>
<comment type="catalytic activity">
    <reaction evidence="7">
        <text>L-threonyl-[protein] + ATP = O-phospho-L-threonyl-[protein] + ADP + H(+)</text>
        <dbReference type="Rhea" id="RHEA:46608"/>
        <dbReference type="Rhea" id="RHEA-COMP:11060"/>
        <dbReference type="Rhea" id="RHEA-COMP:11605"/>
        <dbReference type="ChEBI" id="CHEBI:15378"/>
        <dbReference type="ChEBI" id="CHEBI:30013"/>
        <dbReference type="ChEBI" id="CHEBI:30616"/>
        <dbReference type="ChEBI" id="CHEBI:61977"/>
        <dbReference type="ChEBI" id="CHEBI:456216"/>
        <dbReference type="EC" id="2.7.11.1"/>
    </reaction>
</comment>
<gene>
    <name evidence="11" type="ORF">SEVIR_8G237000v2</name>
</gene>
<feature type="domain" description="Protein kinase" evidence="10">
    <location>
        <begin position="361"/>
        <end position="626"/>
    </location>
</feature>
<keyword evidence="6" id="KW-0067">ATP-binding</keyword>
<dbReference type="InterPro" id="IPR059179">
    <property type="entry name" value="MLKL-like_MCAfunc"/>
</dbReference>
<comment type="catalytic activity">
    <reaction evidence="8">
        <text>L-seryl-[protein] + ATP = O-phospho-L-seryl-[protein] + ADP + H(+)</text>
        <dbReference type="Rhea" id="RHEA:17989"/>
        <dbReference type="Rhea" id="RHEA-COMP:9863"/>
        <dbReference type="Rhea" id="RHEA-COMP:11604"/>
        <dbReference type="ChEBI" id="CHEBI:15378"/>
        <dbReference type="ChEBI" id="CHEBI:29999"/>
        <dbReference type="ChEBI" id="CHEBI:30616"/>
        <dbReference type="ChEBI" id="CHEBI:83421"/>
        <dbReference type="ChEBI" id="CHEBI:456216"/>
        <dbReference type="EC" id="2.7.11.1"/>
    </reaction>
</comment>
<dbReference type="InterPro" id="IPR054000">
    <property type="entry name" value="MLKL_N"/>
</dbReference>
<dbReference type="EC" id="2.7.11.1" evidence="1"/>
<dbReference type="Pfam" id="PF07714">
    <property type="entry name" value="PK_Tyr_Ser-Thr"/>
    <property type="match status" value="1"/>
</dbReference>
<dbReference type="SMART" id="SM00220">
    <property type="entry name" value="S_TKc"/>
    <property type="match status" value="1"/>
</dbReference>
<dbReference type="EMBL" id="CM016559">
    <property type="protein sequence ID" value="TKW02327.1"/>
    <property type="molecule type" value="Genomic_DNA"/>
</dbReference>
<keyword evidence="5" id="KW-0418">Kinase</keyword>
<dbReference type="FunFam" id="1.10.510.10:FF:001023">
    <property type="entry name" value="Os07g0541700 protein"/>
    <property type="match status" value="1"/>
</dbReference>
<accession>A0A4U6TX23</accession>
<dbReference type="Pfam" id="PF22215">
    <property type="entry name" value="MLKL_N"/>
    <property type="match status" value="1"/>
</dbReference>
<dbReference type="GO" id="GO:0005524">
    <property type="term" value="F:ATP binding"/>
    <property type="evidence" value="ECO:0007669"/>
    <property type="project" value="UniProtKB-KW"/>
</dbReference>
<dbReference type="InterPro" id="IPR011009">
    <property type="entry name" value="Kinase-like_dom_sf"/>
</dbReference>
<protein>
    <recommendedName>
        <fullName evidence="1">non-specific serine/threonine protein kinase</fullName>
        <ecNumber evidence="1">2.7.11.1</ecNumber>
    </recommendedName>
</protein>
<dbReference type="CDD" id="cd21037">
    <property type="entry name" value="MLKL_NTD"/>
    <property type="match status" value="1"/>
</dbReference>
<name>A0A4U6TX23_SETVI</name>